<evidence type="ECO:0000313" key="3">
    <source>
        <dbReference type="Proteomes" id="UP001196413"/>
    </source>
</evidence>
<accession>A0AAD5QHY6</accession>
<evidence type="ECO:0000256" key="1">
    <source>
        <dbReference type="SAM" id="Phobius"/>
    </source>
</evidence>
<keyword evidence="1" id="KW-0472">Membrane</keyword>
<organism evidence="2 3">
    <name type="scientific">Parelaphostrongylus tenuis</name>
    <name type="common">Meningeal worm</name>
    <dbReference type="NCBI Taxonomy" id="148309"/>
    <lineage>
        <taxon>Eukaryota</taxon>
        <taxon>Metazoa</taxon>
        <taxon>Ecdysozoa</taxon>
        <taxon>Nematoda</taxon>
        <taxon>Chromadorea</taxon>
        <taxon>Rhabditida</taxon>
        <taxon>Rhabditina</taxon>
        <taxon>Rhabditomorpha</taxon>
        <taxon>Strongyloidea</taxon>
        <taxon>Metastrongylidae</taxon>
        <taxon>Parelaphostrongylus</taxon>
    </lineage>
</organism>
<gene>
    <name evidence="2" type="ORF">KIN20_007547</name>
</gene>
<evidence type="ECO:0000313" key="2">
    <source>
        <dbReference type="EMBL" id="KAJ1351522.1"/>
    </source>
</evidence>
<keyword evidence="1" id="KW-0812">Transmembrane</keyword>
<comment type="caution">
    <text evidence="2">The sequence shown here is derived from an EMBL/GenBank/DDBJ whole genome shotgun (WGS) entry which is preliminary data.</text>
</comment>
<name>A0AAD5QHY6_PARTN</name>
<dbReference type="AlphaFoldDB" id="A0AAD5QHY6"/>
<sequence>PTSYLNFSEPRSESMARLLIVPFVTSVLVPVWTILGCGVMPAGQGKEQKVSTTLRFFVSQMKVYEF</sequence>
<dbReference type="Proteomes" id="UP001196413">
    <property type="component" value="Unassembled WGS sequence"/>
</dbReference>
<proteinExistence type="predicted"/>
<keyword evidence="3" id="KW-1185">Reference proteome</keyword>
<reference evidence="2" key="1">
    <citation type="submission" date="2021-06" db="EMBL/GenBank/DDBJ databases">
        <title>Parelaphostrongylus tenuis whole genome reference sequence.</title>
        <authorList>
            <person name="Garwood T.J."/>
            <person name="Larsen P.A."/>
            <person name="Fountain-Jones N.M."/>
            <person name="Garbe J.R."/>
            <person name="Macchietto M.G."/>
            <person name="Kania S.A."/>
            <person name="Gerhold R.W."/>
            <person name="Richards J.E."/>
            <person name="Wolf T.M."/>
        </authorList>
    </citation>
    <scope>NUCLEOTIDE SEQUENCE</scope>
    <source>
        <strain evidence="2">MNPRO001-30</strain>
        <tissue evidence="2">Meninges</tissue>
    </source>
</reference>
<dbReference type="EMBL" id="JAHQIW010001096">
    <property type="protein sequence ID" value="KAJ1351522.1"/>
    <property type="molecule type" value="Genomic_DNA"/>
</dbReference>
<feature type="transmembrane region" description="Helical" evidence="1">
    <location>
        <begin position="20"/>
        <end position="39"/>
    </location>
</feature>
<protein>
    <submittedName>
        <fullName evidence="2">Uncharacterized protein</fullName>
    </submittedName>
</protein>
<keyword evidence="1" id="KW-1133">Transmembrane helix</keyword>
<feature type="non-terminal residue" evidence="2">
    <location>
        <position position="1"/>
    </location>
</feature>